<proteinExistence type="predicted"/>
<name>A0A5C4W702_9ACTN</name>
<evidence type="ECO:0000313" key="2">
    <source>
        <dbReference type="EMBL" id="KAB8192350.1"/>
    </source>
</evidence>
<protein>
    <submittedName>
        <fullName evidence="2">SLATT domain-containing protein</fullName>
    </submittedName>
</protein>
<accession>A0A5C4W702</accession>
<dbReference type="EMBL" id="VDLX02000010">
    <property type="protein sequence ID" value="KAB8192350.1"/>
    <property type="molecule type" value="Genomic_DNA"/>
</dbReference>
<reference evidence="2 3" key="1">
    <citation type="submission" date="2019-10" db="EMBL/GenBank/DDBJ databases">
        <title>Nonomuraea sp. nov., isolated from Phyllanthus amarus.</title>
        <authorList>
            <person name="Klykleung N."/>
            <person name="Tanasupawat S."/>
        </authorList>
    </citation>
    <scope>NUCLEOTIDE SEQUENCE [LARGE SCALE GENOMIC DNA]</scope>
    <source>
        <strain evidence="2 3">PA1-10</strain>
    </source>
</reference>
<evidence type="ECO:0000259" key="1">
    <source>
        <dbReference type="Pfam" id="PF18181"/>
    </source>
</evidence>
<feature type="domain" description="SMODS and SLOG-associating 2TM effector" evidence="1">
    <location>
        <begin position="12"/>
        <end position="138"/>
    </location>
</feature>
<dbReference type="InterPro" id="IPR040884">
    <property type="entry name" value="SLATT_1"/>
</dbReference>
<comment type="caution">
    <text evidence="2">The sequence shown here is derived from an EMBL/GenBank/DDBJ whole genome shotgun (WGS) entry which is preliminary data.</text>
</comment>
<gene>
    <name evidence="2" type="ORF">FH608_027175</name>
</gene>
<dbReference type="AlphaFoldDB" id="A0A5C4W702"/>
<organism evidence="2 3">
    <name type="scientific">Nonomuraea phyllanthi</name>
    <dbReference type="NCBI Taxonomy" id="2219224"/>
    <lineage>
        <taxon>Bacteria</taxon>
        <taxon>Bacillati</taxon>
        <taxon>Actinomycetota</taxon>
        <taxon>Actinomycetes</taxon>
        <taxon>Streptosporangiales</taxon>
        <taxon>Streptosporangiaceae</taxon>
        <taxon>Nonomuraea</taxon>
    </lineage>
</organism>
<sequence>MTERQAQFRALYRDLRIGEQRGFYERRSEEYGRARHQAIVVRNVLLVLAALAGVAGQVATGTGRASCGVAAAVLAALAGAVTAYEALIGFAQLRKLYGDAALNLRAAALDWDAAGPDDDVAPQIDRIEQIFRTENGQWGQLMVQNEQVAPPVAGEQEQA</sequence>
<keyword evidence="3" id="KW-1185">Reference proteome</keyword>
<evidence type="ECO:0000313" key="3">
    <source>
        <dbReference type="Proteomes" id="UP000312512"/>
    </source>
</evidence>
<dbReference type="NCBIfam" id="NF033634">
    <property type="entry name" value="SLATT_1"/>
    <property type="match status" value="1"/>
</dbReference>
<dbReference type="Proteomes" id="UP000312512">
    <property type="component" value="Unassembled WGS sequence"/>
</dbReference>
<dbReference type="RefSeq" id="WP_139633420.1">
    <property type="nucleotide sequence ID" value="NZ_VDLX02000010.1"/>
</dbReference>
<dbReference type="Pfam" id="PF18181">
    <property type="entry name" value="SLATT_1"/>
    <property type="match status" value="1"/>
</dbReference>
<dbReference type="OrthoDB" id="5196345at2"/>